<feature type="transmembrane region" description="Helical" evidence="6">
    <location>
        <begin position="157"/>
        <end position="177"/>
    </location>
</feature>
<evidence type="ECO:0000256" key="3">
    <source>
        <dbReference type="ARBA" id="ARBA00022692"/>
    </source>
</evidence>
<proteinExistence type="inferred from homology"/>
<evidence type="ECO:0000313" key="8">
    <source>
        <dbReference type="Proteomes" id="UP000630445"/>
    </source>
</evidence>
<evidence type="ECO:0000313" key="7">
    <source>
        <dbReference type="EMBL" id="KAF7113839.1"/>
    </source>
</evidence>
<dbReference type="GO" id="GO:0015123">
    <property type="term" value="F:acetate transmembrane transporter activity"/>
    <property type="evidence" value="ECO:0007669"/>
    <property type="project" value="TreeGrafter"/>
</dbReference>
<keyword evidence="5 6" id="KW-0472">Membrane</keyword>
<organism evidence="7 8">
    <name type="scientific">Aspergillus hiratsukae</name>
    <dbReference type="NCBI Taxonomy" id="1194566"/>
    <lineage>
        <taxon>Eukaryota</taxon>
        <taxon>Fungi</taxon>
        <taxon>Dikarya</taxon>
        <taxon>Ascomycota</taxon>
        <taxon>Pezizomycotina</taxon>
        <taxon>Eurotiomycetes</taxon>
        <taxon>Eurotiomycetidae</taxon>
        <taxon>Eurotiales</taxon>
        <taxon>Aspergillaceae</taxon>
        <taxon>Aspergillus</taxon>
        <taxon>Aspergillus subgen. Fumigati</taxon>
    </lineage>
</organism>
<dbReference type="PANTHER" id="PTHR31123">
    <property type="entry name" value="ACCUMULATION OF DYADS PROTEIN 2-RELATED"/>
    <property type="match status" value="1"/>
</dbReference>
<name>A0A8H6NZV3_9EURO</name>
<evidence type="ECO:0008006" key="9">
    <source>
        <dbReference type="Google" id="ProtNLM"/>
    </source>
</evidence>
<keyword evidence="8" id="KW-1185">Reference proteome</keyword>
<dbReference type="PANTHER" id="PTHR31123:SF6">
    <property type="entry name" value="MEMBRANE AMMONIUM TRANSPORTER (ATO3), PUTATIVE (AFU_ORTHOLOGUE AFUA_5G01140)-RELATED"/>
    <property type="match status" value="1"/>
</dbReference>
<comment type="caution">
    <text evidence="7">The sequence shown here is derived from an EMBL/GenBank/DDBJ whole genome shotgun (WGS) entry which is preliminary data.</text>
</comment>
<evidence type="ECO:0000256" key="4">
    <source>
        <dbReference type="ARBA" id="ARBA00022989"/>
    </source>
</evidence>
<dbReference type="InterPro" id="IPR000791">
    <property type="entry name" value="Gpr1/Fun34/SatP-like"/>
</dbReference>
<dbReference type="Pfam" id="PF01184">
    <property type="entry name" value="Gpr1_Fun34_YaaH"/>
    <property type="match status" value="1"/>
</dbReference>
<evidence type="ECO:0000256" key="1">
    <source>
        <dbReference type="ARBA" id="ARBA00004141"/>
    </source>
</evidence>
<reference evidence="7" key="1">
    <citation type="submission" date="2020-06" db="EMBL/GenBank/DDBJ databases">
        <title>Draft genome sequences of strains closely related to Aspergillus parafelis and Aspergillus hiratsukae.</title>
        <authorList>
            <person name="Dos Santos R.A.C."/>
            <person name="Rivero-Menendez O."/>
            <person name="Steenwyk J.L."/>
            <person name="Mead M.E."/>
            <person name="Goldman G.H."/>
            <person name="Alastruey-Izquierdo A."/>
            <person name="Rokas A."/>
        </authorList>
    </citation>
    <scope>NUCLEOTIDE SEQUENCE</scope>
    <source>
        <strain evidence="7">CNM-CM5793</strain>
    </source>
</reference>
<evidence type="ECO:0000256" key="2">
    <source>
        <dbReference type="ARBA" id="ARBA00005587"/>
    </source>
</evidence>
<dbReference type="AlphaFoldDB" id="A0A8H6NZV3"/>
<comment type="subcellular location">
    <subcellularLocation>
        <location evidence="1">Membrane</location>
        <topology evidence="1">Multi-pass membrane protein</topology>
    </subcellularLocation>
</comment>
<evidence type="ECO:0000256" key="5">
    <source>
        <dbReference type="ARBA" id="ARBA00023136"/>
    </source>
</evidence>
<feature type="transmembrane region" description="Helical" evidence="6">
    <location>
        <begin position="86"/>
        <end position="109"/>
    </location>
</feature>
<feature type="transmembrane region" description="Helical" evidence="6">
    <location>
        <begin position="116"/>
        <end position="137"/>
    </location>
</feature>
<accession>A0A8H6NZV3</accession>
<feature type="transmembrane region" description="Helical" evidence="6">
    <location>
        <begin position="218"/>
        <end position="238"/>
    </location>
</feature>
<sequence length="274" mass="29561">MSSAVMSEKSDEHLGRTQTAESVFLPISREAFEKLYLNPKSPTVSGDLRKKVGNPTPISLLGFLLAATTNACIIMGWGGAGGNGAAIVPTMIFFGGMVQIFGAIGEWIIGNTFSCALFFTYGAFWIVQGTTKMPFFATGTHFSSTGNFLEGQETPMYNASIGLYFVALTVLTFIYTICSIRTNVCLFSALFLLCITFGLFAGASFSVSAGNLLLAEKLQLVGGAFNFALCIPIWWIFITQILEAVDFPISLPVGDLSTVIPGRSQRMRMKQAEP</sequence>
<protein>
    <recommendedName>
        <fullName evidence="9">Plasma membrane ammonium transporter</fullName>
    </recommendedName>
</protein>
<dbReference type="Proteomes" id="UP000630445">
    <property type="component" value="Unassembled WGS sequence"/>
</dbReference>
<keyword evidence="3 6" id="KW-0812">Transmembrane</keyword>
<dbReference type="GO" id="GO:0005886">
    <property type="term" value="C:plasma membrane"/>
    <property type="evidence" value="ECO:0007669"/>
    <property type="project" value="TreeGrafter"/>
</dbReference>
<evidence type="ECO:0000256" key="6">
    <source>
        <dbReference type="SAM" id="Phobius"/>
    </source>
</evidence>
<feature type="transmembrane region" description="Helical" evidence="6">
    <location>
        <begin position="184"/>
        <end position="206"/>
    </location>
</feature>
<dbReference type="EMBL" id="JACBAD010002129">
    <property type="protein sequence ID" value="KAF7113839.1"/>
    <property type="molecule type" value="Genomic_DNA"/>
</dbReference>
<feature type="transmembrane region" description="Helical" evidence="6">
    <location>
        <begin position="58"/>
        <end position="80"/>
    </location>
</feature>
<dbReference type="InterPro" id="IPR051633">
    <property type="entry name" value="AceTr"/>
</dbReference>
<gene>
    <name evidence="7" type="ORF">CNMCM5793_004894</name>
</gene>
<comment type="similarity">
    <text evidence="2">Belongs to the acetate uptake transporter (AceTr) (TC 2.A.96) family.</text>
</comment>
<keyword evidence="4 6" id="KW-1133">Transmembrane helix</keyword>
<dbReference type="OrthoDB" id="3648309at2759"/>